<comment type="catalytic activity">
    <reaction evidence="8">
        <text>6-carboxy-5,6,7,8-tetrahydropterin + H(+) = 7-carboxy-7-carbaguanine + NH4(+)</text>
        <dbReference type="Rhea" id="RHEA:27974"/>
        <dbReference type="ChEBI" id="CHEBI:15378"/>
        <dbReference type="ChEBI" id="CHEBI:28938"/>
        <dbReference type="ChEBI" id="CHEBI:61032"/>
        <dbReference type="ChEBI" id="CHEBI:61036"/>
        <dbReference type="EC" id="4.3.99.3"/>
    </reaction>
</comment>
<dbReference type="HAMAP" id="MF_00917">
    <property type="entry name" value="QueE"/>
    <property type="match status" value="1"/>
</dbReference>
<evidence type="ECO:0000256" key="6">
    <source>
        <dbReference type="ARBA" id="ARBA00023014"/>
    </source>
</evidence>
<keyword evidence="7 8" id="KW-0456">Lyase</keyword>
<evidence type="ECO:0000256" key="3">
    <source>
        <dbReference type="ARBA" id="ARBA00022723"/>
    </source>
</evidence>
<evidence type="ECO:0000256" key="7">
    <source>
        <dbReference type="ARBA" id="ARBA00023239"/>
    </source>
</evidence>
<comment type="cofactor">
    <cofactor evidence="8">
        <name>S-adenosyl-L-methionine</name>
        <dbReference type="ChEBI" id="CHEBI:59789"/>
    </cofactor>
    <text evidence="8">Binds 1 S-adenosyl-L-methionine per subunit.</text>
</comment>
<dbReference type="PROSITE" id="PS51918">
    <property type="entry name" value="RADICAL_SAM"/>
    <property type="match status" value="1"/>
</dbReference>
<evidence type="ECO:0000256" key="4">
    <source>
        <dbReference type="ARBA" id="ARBA00022842"/>
    </source>
</evidence>
<dbReference type="Proteomes" id="UP000001520">
    <property type="component" value="Chromosome"/>
</dbReference>
<dbReference type="RefSeq" id="WP_013007725.1">
    <property type="nucleotide sequence ID" value="NC_013939.1"/>
</dbReference>
<evidence type="ECO:0000259" key="9">
    <source>
        <dbReference type="PROSITE" id="PS51918"/>
    </source>
</evidence>
<protein>
    <recommendedName>
        <fullName evidence="8">7-carboxy-7-deazaguanine synthase</fullName>
        <shortName evidence="8">CDG synthase</shortName>
        <ecNumber evidence="8">4.3.99.3</ecNumber>
    </recommendedName>
    <alternativeName>
        <fullName evidence="8">Queuosine biosynthesis protein QueE</fullName>
    </alternativeName>
</protein>
<proteinExistence type="inferred from homology"/>
<keyword evidence="8" id="KW-0671">Queuosine biosynthesis</keyword>
<dbReference type="KEGG" id="ddf:DEFDS_1008"/>
<dbReference type="PANTHER" id="PTHR42836">
    <property type="entry name" value="7-CARBOXY-7-DEAZAGUANINE SYNTHASE"/>
    <property type="match status" value="1"/>
</dbReference>
<dbReference type="UniPathway" id="UPA00391"/>
<comment type="cofactor">
    <cofactor evidence="8">
        <name>Mg(2+)</name>
        <dbReference type="ChEBI" id="CHEBI:18420"/>
    </cofactor>
</comment>
<keyword evidence="1 8" id="KW-0004">4Fe-4S</keyword>
<dbReference type="GO" id="GO:0008616">
    <property type="term" value="P:tRNA queuosine(34) biosynthetic process"/>
    <property type="evidence" value="ECO:0007669"/>
    <property type="project" value="UniProtKB-UniRule"/>
</dbReference>
<evidence type="ECO:0000313" key="10">
    <source>
        <dbReference type="EMBL" id="BAI80478.1"/>
    </source>
</evidence>
<dbReference type="GO" id="GO:0000287">
    <property type="term" value="F:magnesium ion binding"/>
    <property type="evidence" value="ECO:0007669"/>
    <property type="project" value="UniProtKB-UniRule"/>
</dbReference>
<evidence type="ECO:0000256" key="8">
    <source>
        <dbReference type="HAMAP-Rule" id="MF_00917"/>
    </source>
</evidence>
<keyword evidence="11" id="KW-1185">Reference proteome</keyword>
<dbReference type="OrthoDB" id="9792276at2"/>
<evidence type="ECO:0000256" key="5">
    <source>
        <dbReference type="ARBA" id="ARBA00023004"/>
    </source>
</evidence>
<comment type="cofactor">
    <cofactor evidence="8">
        <name>[4Fe-4S] cluster</name>
        <dbReference type="ChEBI" id="CHEBI:49883"/>
    </cofactor>
    <text evidence="8">Binds 1 [4Fe-4S] cluster. The cluster is coordinated with 3 cysteines and an exchangeable S-adenosyl-L-methionine.</text>
</comment>
<keyword evidence="3 8" id="KW-0479">Metal-binding</keyword>
<keyword evidence="6 8" id="KW-0411">Iron-sulfur</keyword>
<dbReference type="EMBL" id="AP011529">
    <property type="protein sequence ID" value="BAI80478.1"/>
    <property type="molecule type" value="Genomic_DNA"/>
</dbReference>
<dbReference type="Gene3D" id="3.20.20.70">
    <property type="entry name" value="Aldolase class I"/>
    <property type="match status" value="1"/>
</dbReference>
<feature type="binding site" evidence="8">
    <location>
        <position position="84"/>
    </location>
    <ligand>
        <name>substrate</name>
    </ligand>
</feature>
<dbReference type="InterPro" id="IPR058240">
    <property type="entry name" value="rSAM_sf"/>
</dbReference>
<feature type="binding site" evidence="8">
    <location>
        <position position="39"/>
    </location>
    <ligand>
        <name>[4Fe-4S] cluster</name>
        <dbReference type="ChEBI" id="CHEBI:49883"/>
        <note>4Fe-4S-S-AdoMet</note>
    </ligand>
</feature>
<dbReference type="HOGENOM" id="CLU_066739_1_0_0"/>
<dbReference type="SFLD" id="SFLDS00029">
    <property type="entry name" value="Radical_SAM"/>
    <property type="match status" value="1"/>
</dbReference>
<dbReference type="PANTHER" id="PTHR42836:SF1">
    <property type="entry name" value="7-CARBOXY-7-DEAZAGUANINE SYNTHASE"/>
    <property type="match status" value="1"/>
</dbReference>
<dbReference type="GO" id="GO:0051539">
    <property type="term" value="F:4 iron, 4 sulfur cluster binding"/>
    <property type="evidence" value="ECO:0007669"/>
    <property type="project" value="UniProtKB-UniRule"/>
</dbReference>
<dbReference type="SUPFAM" id="SSF102114">
    <property type="entry name" value="Radical SAM enzymes"/>
    <property type="match status" value="1"/>
</dbReference>
<dbReference type="GO" id="GO:0016840">
    <property type="term" value="F:carbon-nitrogen lyase activity"/>
    <property type="evidence" value="ECO:0007669"/>
    <property type="project" value="UniProtKB-UniRule"/>
</dbReference>
<name>D3PD05_DEFDS</name>
<sequence>MSKAFVKEIFKSVQGEGKYVGARQLFIRFAGCNINCVGCDTNYTVDRYFLCCDKKYENPVTPDNLFNLVVNNFDLNLFHSVSLTGGEPLIYCDFLKLFLQYLKNAGVRTFLETSGLIVDSILELEDYLDIISVDLKLKEVFGVEFNRDGIIKLKDINEKVYFKIVVGENLPLEKIENTIHLIKGIGVEELYIHFIDNKFNYSLLDKILDLCYYHNVMAYFIPQVHKLIGMK</sequence>
<feature type="binding site" evidence="8">
    <location>
        <position position="86"/>
    </location>
    <ligand>
        <name>S-adenosyl-L-methionine</name>
        <dbReference type="ChEBI" id="CHEBI:59789"/>
    </ligand>
</feature>
<evidence type="ECO:0000256" key="1">
    <source>
        <dbReference type="ARBA" id="ARBA00022485"/>
    </source>
</evidence>
<evidence type="ECO:0000256" key="2">
    <source>
        <dbReference type="ARBA" id="ARBA00022691"/>
    </source>
</evidence>
<dbReference type="GO" id="GO:1904047">
    <property type="term" value="F:S-adenosyl-L-methionine binding"/>
    <property type="evidence" value="ECO:0007669"/>
    <property type="project" value="UniProtKB-UniRule"/>
</dbReference>
<keyword evidence="4 8" id="KW-0460">Magnesium</keyword>
<dbReference type="Pfam" id="PF04055">
    <property type="entry name" value="Radical_SAM"/>
    <property type="match status" value="1"/>
</dbReference>
<dbReference type="InterPro" id="IPR007197">
    <property type="entry name" value="rSAM"/>
</dbReference>
<dbReference type="EC" id="4.3.99.3" evidence="8"/>
<feature type="binding site" evidence="8">
    <location>
        <position position="36"/>
    </location>
    <ligand>
        <name>[4Fe-4S] cluster</name>
        <dbReference type="ChEBI" id="CHEBI:49883"/>
        <note>4Fe-4S-S-AdoMet</note>
    </ligand>
</feature>
<feature type="binding site" evidence="8">
    <location>
        <begin position="13"/>
        <end position="15"/>
    </location>
    <ligand>
        <name>substrate</name>
    </ligand>
</feature>
<feature type="binding site" evidence="8">
    <location>
        <position position="32"/>
    </location>
    <ligand>
        <name>[4Fe-4S] cluster</name>
        <dbReference type="ChEBI" id="CHEBI:49883"/>
        <note>4Fe-4S-S-AdoMet</note>
    </ligand>
</feature>
<reference evidence="10 11" key="1">
    <citation type="journal article" date="2010" name="DNA Res.">
        <title>Bacterial lifestyle in a deep-sea hydrothermal vent chimney revealed by the genome sequence of the thermophilic bacterium Deferribacter desulfuricans SSM1.</title>
        <authorList>
            <person name="Takaki Y."/>
            <person name="Shimamura S."/>
            <person name="Nakagawa S."/>
            <person name="Fukuhara Y."/>
            <person name="Horikawa H."/>
            <person name="Ankai A."/>
            <person name="Harada T."/>
            <person name="Hosoyama A."/>
            <person name="Oguchi A."/>
            <person name="Fukui S."/>
            <person name="Fujita N."/>
            <person name="Takami H."/>
            <person name="Takai K."/>
        </authorList>
    </citation>
    <scope>NUCLEOTIDE SEQUENCE [LARGE SCALE GENOMIC DNA]</scope>
    <source>
        <strain evidence="11">DSM 14783 / JCM 11476 / NBRC 101012 / SSM1</strain>
    </source>
</reference>
<feature type="binding site" evidence="8">
    <location>
        <position position="41"/>
    </location>
    <ligand>
        <name>Mg(2+)</name>
        <dbReference type="ChEBI" id="CHEBI:18420"/>
    </ligand>
</feature>
<gene>
    <name evidence="8" type="primary">queE</name>
    <name evidence="10" type="ordered locus">DEFDS_1008</name>
</gene>
<dbReference type="CDD" id="cd01335">
    <property type="entry name" value="Radical_SAM"/>
    <property type="match status" value="1"/>
</dbReference>
<comment type="subunit">
    <text evidence="8">Homodimer.</text>
</comment>
<dbReference type="eggNOG" id="COG0602">
    <property type="taxonomic scope" value="Bacteria"/>
</dbReference>
<evidence type="ECO:0000313" key="11">
    <source>
        <dbReference type="Proteomes" id="UP000001520"/>
    </source>
</evidence>
<organism evidence="10 11">
    <name type="scientific">Deferribacter desulfuricans (strain DSM 14783 / JCM 11476 / NBRC 101012 / SSM1)</name>
    <dbReference type="NCBI Taxonomy" id="639282"/>
    <lineage>
        <taxon>Bacteria</taxon>
        <taxon>Pseudomonadati</taxon>
        <taxon>Deferribacterota</taxon>
        <taxon>Deferribacteres</taxon>
        <taxon>Deferribacterales</taxon>
        <taxon>Deferribacteraceae</taxon>
        <taxon>Deferribacter</taxon>
    </lineage>
</organism>
<comment type="similarity">
    <text evidence="8">Belongs to the radical SAM superfamily. 7-carboxy-7-deazaguanine synthase family.</text>
</comment>
<keyword evidence="5 8" id="KW-0408">Iron</keyword>
<feature type="binding site" evidence="8">
    <location>
        <position position="28"/>
    </location>
    <ligand>
        <name>substrate</name>
    </ligand>
</feature>
<dbReference type="STRING" id="639282.DEFDS_1008"/>
<accession>D3PD05</accession>
<dbReference type="AlphaFoldDB" id="D3PD05"/>
<comment type="function">
    <text evidence="8">Catalyzes the complex heterocyclic radical-mediated conversion of 6-carboxy-5,6,7,8-tetrahydropterin (CPH4) to 7-carboxy-7-deazaguanine (CDG), a step common to the biosynthetic pathways of all 7-deazapurine-containing compounds.</text>
</comment>
<dbReference type="PIRSF" id="PIRSF000370">
    <property type="entry name" value="QueE"/>
    <property type="match status" value="1"/>
</dbReference>
<dbReference type="InterPro" id="IPR024924">
    <property type="entry name" value="7-CO-7-deazaguanine_synth-like"/>
</dbReference>
<keyword evidence="2 8" id="KW-0949">S-adenosyl-L-methionine</keyword>
<feature type="domain" description="Radical SAM core" evidence="9">
    <location>
        <begin position="19"/>
        <end position="231"/>
    </location>
</feature>
<dbReference type="InterPro" id="IPR013785">
    <property type="entry name" value="Aldolase_TIM"/>
</dbReference>
<comment type="pathway">
    <text evidence="8">Purine metabolism; 7-cyano-7-deazaguanine biosynthesis.</text>
</comment>
<comment type="caution">
    <text evidence="8">Lacks conserved residue(s) required for the propagation of feature annotation.</text>
</comment>